<evidence type="ECO:0000313" key="3">
    <source>
        <dbReference type="Proteomes" id="UP000005741"/>
    </source>
</evidence>
<name>H1YYR8_9EURY</name>
<accession>H1YYR8</accession>
<dbReference type="RefSeq" id="WP_004078206.1">
    <property type="nucleotide sequence ID" value="NZ_CM001436.1"/>
</dbReference>
<organism evidence="2 3">
    <name type="scientific">Methanoplanus limicola DSM 2279</name>
    <dbReference type="NCBI Taxonomy" id="937775"/>
    <lineage>
        <taxon>Archaea</taxon>
        <taxon>Methanobacteriati</taxon>
        <taxon>Methanobacteriota</taxon>
        <taxon>Stenosarchaea group</taxon>
        <taxon>Methanomicrobia</taxon>
        <taxon>Methanomicrobiales</taxon>
        <taxon>Methanomicrobiaceae</taxon>
        <taxon>Methanoplanus</taxon>
    </lineage>
</organism>
<dbReference type="STRING" id="937775.Metlim_1962"/>
<feature type="transmembrane region" description="Helical" evidence="1">
    <location>
        <begin position="332"/>
        <end position="352"/>
    </location>
</feature>
<protein>
    <submittedName>
        <fullName evidence="2">Uncharacterized protein</fullName>
    </submittedName>
</protein>
<evidence type="ECO:0000313" key="2">
    <source>
        <dbReference type="EMBL" id="EHQ36051.1"/>
    </source>
</evidence>
<sequence>MYDSYGIFTTDGGTVAGTLHDEYAVNLAERLDESTASLYISTKNGILLLGTAVNVQKKGRRPDTFIYLEKTGFNGGLLPRIDLSYIHEFYARVQHKLSLIEYEVRDLASDHGFFDDRKSKVVTGLSGYDAADYTVGRLILGRDTVCVSDDLSKSVDFVVAVAEKLHSYLPAGFTIAVSKMTFKDADLNVAEKYSGRVDIDLKTEKTDSSETGRLYRSMGTFAQSPVVRRKLSGITSRGDLALRIISEFKGSSRFPKEKSAVFEKFLSDERIGATDSLADFSSSAYEPQVKNDFNVPAESDYGKWKINELDRESLKNEYEEHMARKKKGRVRLLAVLGIFLILLAGLLIFFVMSPGNSGDEPPAVTTITPSATITPEESTVIITRLSTAPGNVPEGLIGFGSAYEIRVFGPQNIVVNNTAEYKPDKSYRLMRYNESGQIWDYAGIPLSVSDESAEVFIADSGIYRLFSDGIFGADEEV</sequence>
<dbReference type="AlphaFoldDB" id="H1YYR8"/>
<keyword evidence="1" id="KW-1133">Transmembrane helix</keyword>
<dbReference type="OrthoDB" id="110876at2157"/>
<evidence type="ECO:0000256" key="1">
    <source>
        <dbReference type="SAM" id="Phobius"/>
    </source>
</evidence>
<keyword evidence="1" id="KW-0472">Membrane</keyword>
<dbReference type="HOGENOM" id="CLU_545891_0_0_2"/>
<keyword evidence="3" id="KW-1185">Reference proteome</keyword>
<proteinExistence type="predicted"/>
<reference evidence="2 3" key="1">
    <citation type="submission" date="2011-10" db="EMBL/GenBank/DDBJ databases">
        <title>The Improved High-Quality Draft genome of Methanoplanus limicola DSM 2279.</title>
        <authorList>
            <consortium name="US DOE Joint Genome Institute (JGI-PGF)"/>
            <person name="Lucas S."/>
            <person name="Copeland A."/>
            <person name="Lapidus A."/>
            <person name="Glavina del Rio T."/>
            <person name="Dalin E."/>
            <person name="Tice H."/>
            <person name="Bruce D."/>
            <person name="Goodwin L."/>
            <person name="Pitluck S."/>
            <person name="Peters L."/>
            <person name="Mikhailova N."/>
            <person name="Lu M."/>
            <person name="Kyrpides N."/>
            <person name="Mavromatis K."/>
            <person name="Ivanova N."/>
            <person name="Markowitz V."/>
            <person name="Cheng J.-F."/>
            <person name="Hugenholtz P."/>
            <person name="Woyke T."/>
            <person name="Wu D."/>
            <person name="Wirth R."/>
            <person name="Brambilla E.-M."/>
            <person name="Klenk H.-P."/>
            <person name="Eisen J.A."/>
        </authorList>
    </citation>
    <scope>NUCLEOTIDE SEQUENCE [LARGE SCALE GENOMIC DNA]</scope>
    <source>
        <strain evidence="2 3">DSM 2279</strain>
    </source>
</reference>
<gene>
    <name evidence="2" type="ORF">Metlim_1962</name>
</gene>
<keyword evidence="1" id="KW-0812">Transmembrane</keyword>
<dbReference type="EMBL" id="CM001436">
    <property type="protein sequence ID" value="EHQ36051.1"/>
    <property type="molecule type" value="Genomic_DNA"/>
</dbReference>
<dbReference type="InParanoid" id="H1YYR8"/>
<dbReference type="Proteomes" id="UP000005741">
    <property type="component" value="Chromosome"/>
</dbReference>